<dbReference type="InParanoid" id="A0A2T3AFS3"/>
<dbReference type="AlphaFoldDB" id="A0A2T3AFS3"/>
<name>A0A2T3AFS3_9PEZI</name>
<dbReference type="Proteomes" id="UP000241462">
    <property type="component" value="Unassembled WGS sequence"/>
</dbReference>
<gene>
    <name evidence="1" type="ORF">BD289DRAFT_426637</name>
</gene>
<evidence type="ECO:0000313" key="1">
    <source>
        <dbReference type="EMBL" id="PSR96999.1"/>
    </source>
</evidence>
<proteinExistence type="predicted"/>
<sequence>MVGEQWCLCECECVGGRSEQSQRACTVEYACTLGCMLALYVRMFDIDWCKNKK</sequence>
<protein>
    <submittedName>
        <fullName evidence="1">Uncharacterized protein</fullName>
    </submittedName>
</protein>
<evidence type="ECO:0000313" key="2">
    <source>
        <dbReference type="Proteomes" id="UP000241462"/>
    </source>
</evidence>
<organism evidence="1 2">
    <name type="scientific">Coniella lustricola</name>
    <dbReference type="NCBI Taxonomy" id="2025994"/>
    <lineage>
        <taxon>Eukaryota</taxon>
        <taxon>Fungi</taxon>
        <taxon>Dikarya</taxon>
        <taxon>Ascomycota</taxon>
        <taxon>Pezizomycotina</taxon>
        <taxon>Sordariomycetes</taxon>
        <taxon>Sordariomycetidae</taxon>
        <taxon>Diaporthales</taxon>
        <taxon>Schizoparmaceae</taxon>
        <taxon>Coniella</taxon>
    </lineage>
</organism>
<keyword evidence="2" id="KW-1185">Reference proteome</keyword>
<reference evidence="1 2" key="1">
    <citation type="journal article" date="2018" name="Mycol. Prog.">
        <title>Coniella lustricola, a new species from submerged detritus.</title>
        <authorList>
            <person name="Raudabaugh D.B."/>
            <person name="Iturriaga T."/>
            <person name="Carver A."/>
            <person name="Mondo S."/>
            <person name="Pangilinan J."/>
            <person name="Lipzen A."/>
            <person name="He G."/>
            <person name="Amirebrahimi M."/>
            <person name="Grigoriev I.V."/>
            <person name="Miller A.N."/>
        </authorList>
    </citation>
    <scope>NUCLEOTIDE SEQUENCE [LARGE SCALE GENOMIC DNA]</scope>
    <source>
        <strain evidence="1 2">B22-T-1</strain>
    </source>
</reference>
<dbReference type="EMBL" id="KZ678395">
    <property type="protein sequence ID" value="PSR96999.1"/>
    <property type="molecule type" value="Genomic_DNA"/>
</dbReference>
<accession>A0A2T3AFS3</accession>